<dbReference type="InterPro" id="IPR013610">
    <property type="entry name" value="ArdC_N"/>
</dbReference>
<name>A0ABZ0U355_9FIRM</name>
<accession>A0ABZ0U355</accession>
<protein>
    <submittedName>
        <fullName evidence="2">ArdC family protein</fullName>
    </submittedName>
</protein>
<feature type="domain" description="N-terminal" evidence="1">
    <location>
        <begin position="10"/>
        <end position="103"/>
    </location>
</feature>
<dbReference type="Proteomes" id="UP001322744">
    <property type="component" value="Chromosome"/>
</dbReference>
<keyword evidence="3" id="KW-1185">Reference proteome</keyword>
<gene>
    <name evidence="2" type="ORF">SOJ16_001984</name>
</gene>
<dbReference type="EMBL" id="CP139957">
    <property type="protein sequence ID" value="WPX08120.1"/>
    <property type="molecule type" value="Genomic_DNA"/>
</dbReference>
<dbReference type="Pfam" id="PF08401">
    <property type="entry name" value="ArdcN"/>
    <property type="match status" value="1"/>
</dbReference>
<dbReference type="RefSeq" id="WP_322141189.1">
    <property type="nucleotide sequence ID" value="NZ_CP139957.1"/>
</dbReference>
<evidence type="ECO:0000313" key="2">
    <source>
        <dbReference type="EMBL" id="WPX08120.1"/>
    </source>
</evidence>
<organism evidence="2 3">
    <name type="scientific">Anaerocellum danielii</name>
    <dbReference type="NCBI Taxonomy" id="1387557"/>
    <lineage>
        <taxon>Bacteria</taxon>
        <taxon>Bacillati</taxon>
        <taxon>Bacillota</taxon>
        <taxon>Bacillota incertae sedis</taxon>
        <taxon>Caldicellulosiruptorales</taxon>
        <taxon>Caldicellulosiruptoraceae</taxon>
        <taxon>Anaerocellum</taxon>
    </lineage>
</organism>
<evidence type="ECO:0000313" key="3">
    <source>
        <dbReference type="Proteomes" id="UP001322744"/>
    </source>
</evidence>
<sequence length="107" mass="12660">MGDKFFYAEKVSEIVTEKILKQLKQGIIPWRQSWKDAIPRNWETNRPYNGINLFLLAPGEYLTFNQIKKLNARLKKGAKGYLVVFWKVDTIKAEKKMTLQSQKKRKQ</sequence>
<reference evidence="2 3" key="1">
    <citation type="submission" date="2023-12" db="EMBL/GenBank/DDBJ databases">
        <authorList>
            <person name="Manesh M.J.H."/>
            <person name="Bing R.G."/>
            <person name="Willard D.J."/>
            <person name="Kelly R.M."/>
        </authorList>
    </citation>
    <scope>NUCLEOTIDE SEQUENCE [LARGE SCALE GENOMIC DNA]</scope>
    <source>
        <strain evidence="2 3">DSM 8977</strain>
    </source>
</reference>
<proteinExistence type="predicted"/>
<evidence type="ECO:0000259" key="1">
    <source>
        <dbReference type="Pfam" id="PF08401"/>
    </source>
</evidence>